<dbReference type="GO" id="GO:0000932">
    <property type="term" value="C:P-body"/>
    <property type="evidence" value="ECO:0007669"/>
    <property type="project" value="TreeGrafter"/>
</dbReference>
<feature type="compositionally biased region" description="Basic and acidic residues" evidence="4">
    <location>
        <begin position="344"/>
        <end position="369"/>
    </location>
</feature>
<dbReference type="Proteomes" id="UP000612746">
    <property type="component" value="Unassembled WGS sequence"/>
</dbReference>
<dbReference type="Pfam" id="PF25479">
    <property type="entry name" value="Vts1"/>
    <property type="match status" value="1"/>
</dbReference>
<feature type="non-terminal residue" evidence="6">
    <location>
        <position position="1"/>
    </location>
</feature>
<dbReference type="SUPFAM" id="SSF47769">
    <property type="entry name" value="SAM/Pointed domain"/>
    <property type="match status" value="1"/>
</dbReference>
<dbReference type="SMART" id="SM00454">
    <property type="entry name" value="SAM"/>
    <property type="match status" value="1"/>
</dbReference>
<evidence type="ECO:0000256" key="1">
    <source>
        <dbReference type="ARBA" id="ARBA00004496"/>
    </source>
</evidence>
<dbReference type="Gene3D" id="1.10.150.50">
    <property type="entry name" value="Transcription Factor, Ets-1"/>
    <property type="match status" value="1"/>
</dbReference>
<gene>
    <name evidence="6" type="ORF">INT44_000719</name>
</gene>
<evidence type="ECO:0000256" key="2">
    <source>
        <dbReference type="ARBA" id="ARBA00022490"/>
    </source>
</evidence>
<evidence type="ECO:0000259" key="5">
    <source>
        <dbReference type="PROSITE" id="PS50105"/>
    </source>
</evidence>
<dbReference type="PANTHER" id="PTHR12515">
    <property type="entry name" value="STERILE ALPHA MOTIF DOMAIN CONTAINING PROTEIN 4-RELATED"/>
    <property type="match status" value="1"/>
</dbReference>
<comment type="caution">
    <text evidence="6">The sequence shown here is derived from an EMBL/GenBank/DDBJ whole genome shotgun (WGS) entry which is preliminary data.</text>
</comment>
<keyword evidence="7" id="KW-1185">Reference proteome</keyword>
<protein>
    <recommendedName>
        <fullName evidence="5">SAM domain-containing protein</fullName>
    </recommendedName>
</protein>
<dbReference type="InterPro" id="IPR050897">
    <property type="entry name" value="SMAUG/VTS1_RNA-bind"/>
</dbReference>
<reference evidence="6" key="1">
    <citation type="submission" date="2020-12" db="EMBL/GenBank/DDBJ databases">
        <title>Metabolic potential, ecology and presence of endohyphal bacteria is reflected in genomic diversity of Mucoromycotina.</title>
        <authorList>
            <person name="Muszewska A."/>
            <person name="Okrasinska A."/>
            <person name="Steczkiewicz K."/>
            <person name="Drgas O."/>
            <person name="Orlowska M."/>
            <person name="Perlinska-Lenart U."/>
            <person name="Aleksandrzak-Piekarczyk T."/>
            <person name="Szatraj K."/>
            <person name="Zielenkiewicz U."/>
            <person name="Pilsyk S."/>
            <person name="Malc E."/>
            <person name="Mieczkowski P."/>
            <person name="Kruszewska J.S."/>
            <person name="Biernat P."/>
            <person name="Pawlowska J."/>
        </authorList>
    </citation>
    <scope>NUCLEOTIDE SEQUENCE</scope>
    <source>
        <strain evidence="6">WA0000051536</strain>
    </source>
</reference>
<feature type="compositionally biased region" description="Low complexity" evidence="4">
    <location>
        <begin position="454"/>
        <end position="478"/>
    </location>
</feature>
<evidence type="ECO:0000313" key="6">
    <source>
        <dbReference type="EMBL" id="KAG2187969.1"/>
    </source>
</evidence>
<dbReference type="EMBL" id="JAEPRA010000002">
    <property type="protein sequence ID" value="KAG2187969.1"/>
    <property type="molecule type" value="Genomic_DNA"/>
</dbReference>
<keyword evidence="2" id="KW-0963">Cytoplasm</keyword>
<evidence type="ECO:0000313" key="7">
    <source>
        <dbReference type="Proteomes" id="UP000612746"/>
    </source>
</evidence>
<feature type="compositionally biased region" description="Low complexity" evidence="4">
    <location>
        <begin position="306"/>
        <end position="332"/>
    </location>
</feature>
<dbReference type="InterPro" id="IPR001660">
    <property type="entry name" value="SAM"/>
</dbReference>
<organism evidence="6 7">
    <name type="scientific">Umbelopsis vinacea</name>
    <dbReference type="NCBI Taxonomy" id="44442"/>
    <lineage>
        <taxon>Eukaryota</taxon>
        <taxon>Fungi</taxon>
        <taxon>Fungi incertae sedis</taxon>
        <taxon>Mucoromycota</taxon>
        <taxon>Mucoromycotina</taxon>
        <taxon>Umbelopsidomycetes</taxon>
        <taxon>Umbelopsidales</taxon>
        <taxon>Umbelopsidaceae</taxon>
        <taxon>Umbelopsis</taxon>
    </lineage>
</organism>
<comment type="subcellular location">
    <subcellularLocation>
        <location evidence="1">Cytoplasm</location>
    </subcellularLocation>
</comment>
<feature type="compositionally biased region" description="Low complexity" evidence="4">
    <location>
        <begin position="266"/>
        <end position="280"/>
    </location>
</feature>
<dbReference type="OrthoDB" id="2155283at2759"/>
<dbReference type="InterPro" id="IPR057327">
    <property type="entry name" value="Vts1_dom"/>
</dbReference>
<feature type="region of interest" description="Disordered" evidence="4">
    <location>
        <begin position="306"/>
        <end position="380"/>
    </location>
</feature>
<accession>A0A8H7QA06</accession>
<keyword evidence="3" id="KW-0694">RNA-binding</keyword>
<feature type="region of interest" description="Disordered" evidence="4">
    <location>
        <begin position="419"/>
        <end position="498"/>
    </location>
</feature>
<sequence length="624" mass="69450">MTTQSDHHHFQSAADITRPFQKQSYGTSNSDRHLSDLINSSAKMHRTTGRPTSDIVQAADTFRHSLSPEAAAIDHWYENLQHYEQTVEAMASSKLDQKFKDDLNRVNEWFRLLCEAERTTALYSIVQHATQVQIRFLIAVLTKMANQDPLGALLSPGPNQEKVKQSELEIQQRMRSVYPLRNKLASRNMNRQSHAFSEPDEYTRRRQHDLLSGRTLGMSDSGILFEKAMELKQASGIRTVSSSSILSSSSFIKSPRLPQPVKRPNSSSSLSNQSTASSPSPITDWPYAFQKKDSFVGNASARSSLAETSSTHSSQLGGHSSSSSSDALSEWSPLLAPKSQQDQENDRPSIYDHKWSPAGKKLDTTEHESTTPLPLRSSKPVLSTIDTMHPSFFNSQQPHSLPRSEPKLCEDIVSLSDAQSSPTTFDMGLDTKPPLTLPIKYNRRMSNSTPTGHRYSPLLSPLPSPKSSRSSNRSTSPPFRAWPPSPAANSKSNYSQFLNPHDGVGLPEYLSDHSDGSGSSHAEAGHLTEAAMNRRRRASAARAAKDKVAAETVDFDLMQDVQAWLRTLRLHKYAYAFEGLSWQEVVRMTDDDMTQAGVNTIGARRKLLKVFENVMNHCQNNVSI</sequence>
<dbReference type="Pfam" id="PF07647">
    <property type="entry name" value="SAM_2"/>
    <property type="match status" value="1"/>
</dbReference>
<evidence type="ECO:0000256" key="4">
    <source>
        <dbReference type="SAM" id="MobiDB-lite"/>
    </source>
</evidence>
<proteinExistence type="predicted"/>
<feature type="compositionally biased region" description="Polar residues" evidence="4">
    <location>
        <begin position="20"/>
        <end position="29"/>
    </location>
</feature>
<dbReference type="AlphaFoldDB" id="A0A8H7QA06"/>
<feature type="region of interest" description="Disordered" evidence="4">
    <location>
        <begin position="251"/>
        <end position="283"/>
    </location>
</feature>
<feature type="region of interest" description="Disordered" evidence="4">
    <location>
        <begin position="1"/>
        <end position="33"/>
    </location>
</feature>
<dbReference type="InterPro" id="IPR013761">
    <property type="entry name" value="SAM/pointed_sf"/>
</dbReference>
<feature type="compositionally biased region" description="Polar residues" evidence="4">
    <location>
        <begin position="487"/>
        <end position="498"/>
    </location>
</feature>
<name>A0A8H7QA06_9FUNG</name>
<feature type="domain" description="SAM" evidence="5">
    <location>
        <begin position="559"/>
        <end position="617"/>
    </location>
</feature>
<dbReference type="PANTHER" id="PTHR12515:SF5">
    <property type="entry name" value="PROTEIN SMAUG"/>
    <property type="match status" value="1"/>
</dbReference>
<dbReference type="GO" id="GO:0000289">
    <property type="term" value="P:nuclear-transcribed mRNA poly(A) tail shortening"/>
    <property type="evidence" value="ECO:0007669"/>
    <property type="project" value="TreeGrafter"/>
</dbReference>
<dbReference type="PROSITE" id="PS50105">
    <property type="entry name" value="SAM_DOMAIN"/>
    <property type="match status" value="1"/>
</dbReference>
<dbReference type="GO" id="GO:0003729">
    <property type="term" value="F:mRNA binding"/>
    <property type="evidence" value="ECO:0007669"/>
    <property type="project" value="TreeGrafter"/>
</dbReference>
<evidence type="ECO:0000256" key="3">
    <source>
        <dbReference type="ARBA" id="ARBA00022884"/>
    </source>
</evidence>